<evidence type="ECO:0000256" key="1">
    <source>
        <dbReference type="SAM" id="MobiDB-lite"/>
    </source>
</evidence>
<dbReference type="EMBL" id="BQNB010012445">
    <property type="protein sequence ID" value="GJT03648.1"/>
    <property type="molecule type" value="Genomic_DNA"/>
</dbReference>
<sequence>MPRRPKKKIIRQSLKKNHPSRVSRSINEMTCKKCSYIRHNKRICNKDGILKTPKVGCSTASQWRGGVRIRGGRVRMTGVGVGKKGGRVGVRGGGVRMRAGRVGVTADGFSRFGRLLGLNDDDMRSDTIENVDTIIDTSVHVTFMDFPDSRYTI</sequence>
<feature type="compositionally biased region" description="Basic residues" evidence="1">
    <location>
        <begin position="1"/>
        <end position="21"/>
    </location>
</feature>
<organism evidence="2 3">
    <name type="scientific">Tanacetum coccineum</name>
    <dbReference type="NCBI Taxonomy" id="301880"/>
    <lineage>
        <taxon>Eukaryota</taxon>
        <taxon>Viridiplantae</taxon>
        <taxon>Streptophyta</taxon>
        <taxon>Embryophyta</taxon>
        <taxon>Tracheophyta</taxon>
        <taxon>Spermatophyta</taxon>
        <taxon>Magnoliopsida</taxon>
        <taxon>eudicotyledons</taxon>
        <taxon>Gunneridae</taxon>
        <taxon>Pentapetalae</taxon>
        <taxon>asterids</taxon>
        <taxon>campanulids</taxon>
        <taxon>Asterales</taxon>
        <taxon>Asteraceae</taxon>
        <taxon>Asteroideae</taxon>
        <taxon>Anthemideae</taxon>
        <taxon>Anthemidinae</taxon>
        <taxon>Tanacetum</taxon>
    </lineage>
</organism>
<evidence type="ECO:0000313" key="3">
    <source>
        <dbReference type="Proteomes" id="UP001151760"/>
    </source>
</evidence>
<comment type="caution">
    <text evidence="2">The sequence shown here is derived from an EMBL/GenBank/DDBJ whole genome shotgun (WGS) entry which is preliminary data.</text>
</comment>
<proteinExistence type="predicted"/>
<evidence type="ECO:0000313" key="2">
    <source>
        <dbReference type="EMBL" id="GJT03648.1"/>
    </source>
</evidence>
<keyword evidence="3" id="KW-1185">Reference proteome</keyword>
<name>A0ABQ5AR46_9ASTR</name>
<feature type="region of interest" description="Disordered" evidence="1">
    <location>
        <begin position="1"/>
        <end position="22"/>
    </location>
</feature>
<gene>
    <name evidence="2" type="ORF">Tco_0838110</name>
</gene>
<accession>A0ABQ5AR46</accession>
<reference evidence="2" key="2">
    <citation type="submission" date="2022-01" db="EMBL/GenBank/DDBJ databases">
        <authorList>
            <person name="Yamashiro T."/>
            <person name="Shiraishi A."/>
            <person name="Satake H."/>
            <person name="Nakayama K."/>
        </authorList>
    </citation>
    <scope>NUCLEOTIDE SEQUENCE</scope>
</reference>
<dbReference type="Proteomes" id="UP001151760">
    <property type="component" value="Unassembled WGS sequence"/>
</dbReference>
<protein>
    <submittedName>
        <fullName evidence="2">Uncharacterized protein</fullName>
    </submittedName>
</protein>
<reference evidence="2" key="1">
    <citation type="journal article" date="2022" name="Int. J. Mol. Sci.">
        <title>Draft Genome of Tanacetum Coccineum: Genomic Comparison of Closely Related Tanacetum-Family Plants.</title>
        <authorList>
            <person name="Yamashiro T."/>
            <person name="Shiraishi A."/>
            <person name="Nakayama K."/>
            <person name="Satake H."/>
        </authorList>
    </citation>
    <scope>NUCLEOTIDE SEQUENCE</scope>
</reference>